<dbReference type="KEGG" id="arac:E0W69_007590"/>
<accession>A0A5P2G1G0</accession>
<gene>
    <name evidence="1" type="ORF">E0W69_007590</name>
</gene>
<dbReference type="EMBL" id="CP044016">
    <property type="protein sequence ID" value="QES88528.1"/>
    <property type="molecule type" value="Genomic_DNA"/>
</dbReference>
<dbReference type="AlphaFoldDB" id="A0A5P2G1G0"/>
<proteinExistence type="predicted"/>
<reference evidence="1 2" key="1">
    <citation type="submission" date="2019-09" db="EMBL/GenBank/DDBJ databases">
        <title>Complete genome sequence of Arachidicoccus sp. B3-10 isolated from apple orchard soil.</title>
        <authorList>
            <person name="Kim H.S."/>
            <person name="Han K.-I."/>
            <person name="Suh M.K."/>
            <person name="Lee K.C."/>
            <person name="Eom M.K."/>
            <person name="Kim J.-S."/>
            <person name="Kang S.W."/>
            <person name="Sin Y."/>
            <person name="Lee J.-S."/>
        </authorList>
    </citation>
    <scope>NUCLEOTIDE SEQUENCE [LARGE SCALE GENOMIC DNA]</scope>
    <source>
        <strain evidence="1 2">B3-10</strain>
    </source>
</reference>
<name>A0A5P2G1G0_9BACT</name>
<evidence type="ECO:0000313" key="2">
    <source>
        <dbReference type="Proteomes" id="UP000292424"/>
    </source>
</evidence>
<evidence type="ECO:0000313" key="1">
    <source>
        <dbReference type="EMBL" id="QES88528.1"/>
    </source>
</evidence>
<sequence length="212" mass="24782">MTKETIKTILPSATIYSLESLFQCPDPLYGRIYERENIFQTIHWMNPKDSGFLKWERWQIISSLCYFSNLGLCRIWANSLNLIYYGVHFNKGIPVYPLIVKENGRVRMQIDFMVLSNRNTQFYRPYAIAVYAGLRYRIPSFGNIIIRENMIALFLQTIMEFFIASGQFSPLLIAVEKNKKLVNSLFEIPDVKTESVPIKDNTVYMVMAFSKK</sequence>
<dbReference type="Proteomes" id="UP000292424">
    <property type="component" value="Chromosome"/>
</dbReference>
<organism evidence="1 2">
    <name type="scientific">Rhizosphaericola mali</name>
    <dbReference type="NCBI Taxonomy" id="2545455"/>
    <lineage>
        <taxon>Bacteria</taxon>
        <taxon>Pseudomonadati</taxon>
        <taxon>Bacteroidota</taxon>
        <taxon>Chitinophagia</taxon>
        <taxon>Chitinophagales</taxon>
        <taxon>Chitinophagaceae</taxon>
        <taxon>Rhizosphaericola</taxon>
    </lineage>
</organism>
<protein>
    <submittedName>
        <fullName evidence="1">Uncharacterized protein</fullName>
    </submittedName>
</protein>
<keyword evidence="2" id="KW-1185">Reference proteome</keyword>
<dbReference type="RefSeq" id="WP_131329415.1">
    <property type="nucleotide sequence ID" value="NZ_CP044016.1"/>
</dbReference>